<keyword evidence="2" id="KW-1185">Reference proteome</keyword>
<comment type="caution">
    <text evidence="1">The sequence shown here is derived from an EMBL/GenBank/DDBJ whole genome shotgun (WGS) entry which is preliminary data.</text>
</comment>
<dbReference type="RefSeq" id="WP_039368623.1">
    <property type="nucleotide sequence ID" value="NZ_JWTA01000007.1"/>
</dbReference>
<gene>
    <name evidence="1" type="ORF">RM51_10310</name>
</gene>
<dbReference type="OrthoDB" id="707631at2"/>
<organism evidence="1 2">
    <name type="scientific">Chryseobacterium taiwanense</name>
    <dbReference type="NCBI Taxonomy" id="363331"/>
    <lineage>
        <taxon>Bacteria</taxon>
        <taxon>Pseudomonadati</taxon>
        <taxon>Bacteroidota</taxon>
        <taxon>Flavobacteriia</taxon>
        <taxon>Flavobacteriales</taxon>
        <taxon>Weeksellaceae</taxon>
        <taxon>Chryseobacterium group</taxon>
        <taxon>Chryseobacterium</taxon>
    </lineage>
</organism>
<accession>A0A0B4D8L0</accession>
<name>A0A0B4D8L0_9FLAO</name>
<proteinExistence type="predicted"/>
<dbReference type="STRING" id="363331.RM51_10310"/>
<evidence type="ECO:0000313" key="1">
    <source>
        <dbReference type="EMBL" id="KIC63031.1"/>
    </source>
</evidence>
<dbReference type="AlphaFoldDB" id="A0A0B4D8L0"/>
<dbReference type="Proteomes" id="UP000031167">
    <property type="component" value="Unassembled WGS sequence"/>
</dbReference>
<sequence>MENQRFADQNKIISDFYDKVWVVCPVCSKKGIAKTDVEKHRVHLQCLSCGYHKDSSTESTILNKKVNIRTAAHRFFEAELWLQYPFKEHIFFAYNGEHLSYLEEYISATLREHKDRTGFTLLEKLPKFYHESKNREALLKIIEKLKKK</sequence>
<protein>
    <submittedName>
        <fullName evidence="1">Uncharacterized protein</fullName>
    </submittedName>
</protein>
<evidence type="ECO:0000313" key="2">
    <source>
        <dbReference type="Proteomes" id="UP000031167"/>
    </source>
</evidence>
<reference evidence="1 2" key="1">
    <citation type="submission" date="2014-12" db="EMBL/GenBank/DDBJ databases">
        <title>Genome sequencing of Chryseobacterium taiwanense TPW19.</title>
        <authorList>
            <person name="Tan P.W."/>
            <person name="Chan K.-G."/>
        </authorList>
    </citation>
    <scope>NUCLEOTIDE SEQUENCE [LARGE SCALE GENOMIC DNA]</scope>
    <source>
        <strain evidence="1 2">TPW19</strain>
    </source>
</reference>
<dbReference type="EMBL" id="JWTA01000007">
    <property type="protein sequence ID" value="KIC63031.1"/>
    <property type="molecule type" value="Genomic_DNA"/>
</dbReference>